<dbReference type="OrthoDB" id="9816549at2"/>
<organism evidence="1 2">
    <name type="scientific">Cohnella phaseoli</name>
    <dbReference type="NCBI Taxonomy" id="456490"/>
    <lineage>
        <taxon>Bacteria</taxon>
        <taxon>Bacillati</taxon>
        <taxon>Bacillota</taxon>
        <taxon>Bacilli</taxon>
        <taxon>Bacillales</taxon>
        <taxon>Paenibacillaceae</taxon>
        <taxon>Cohnella</taxon>
    </lineage>
</organism>
<name>A0A3D9JRP8_9BACL</name>
<protein>
    <submittedName>
        <fullName evidence="1">Uncharacterized protein</fullName>
    </submittedName>
</protein>
<reference evidence="1 2" key="1">
    <citation type="submission" date="2018-07" db="EMBL/GenBank/DDBJ databases">
        <title>Genomic Encyclopedia of Type Strains, Phase III (KMG-III): the genomes of soil and plant-associated and newly described type strains.</title>
        <authorList>
            <person name="Whitman W."/>
        </authorList>
    </citation>
    <scope>NUCLEOTIDE SEQUENCE [LARGE SCALE GENOMIC DNA]</scope>
    <source>
        <strain evidence="1 2">CECT 7287</strain>
    </source>
</reference>
<sequence>MKEVHSSWYSAADYWSLGLVSQVNDYIQVSKEKPMSLEQWGKAANIFIQVTPMKAGTVVTKTATGITSTVKAANKVKWTAGKFAEGKLDSHFQKHVINRQEWSDLGYSLTKAGLREGNKFVE</sequence>
<proteinExistence type="predicted"/>
<dbReference type="AlphaFoldDB" id="A0A3D9JRP8"/>
<accession>A0A3D9JRP8</accession>
<evidence type="ECO:0000313" key="1">
    <source>
        <dbReference type="EMBL" id="RED76620.1"/>
    </source>
</evidence>
<dbReference type="Proteomes" id="UP000256977">
    <property type="component" value="Unassembled WGS sequence"/>
</dbReference>
<gene>
    <name evidence="1" type="ORF">DFP98_1114</name>
</gene>
<comment type="caution">
    <text evidence="1">The sequence shown here is derived from an EMBL/GenBank/DDBJ whole genome shotgun (WGS) entry which is preliminary data.</text>
</comment>
<evidence type="ECO:0000313" key="2">
    <source>
        <dbReference type="Proteomes" id="UP000256977"/>
    </source>
</evidence>
<keyword evidence="2" id="KW-1185">Reference proteome</keyword>
<dbReference type="EMBL" id="QRDZ01000011">
    <property type="protein sequence ID" value="RED76620.1"/>
    <property type="molecule type" value="Genomic_DNA"/>
</dbReference>